<keyword evidence="1" id="KW-0812">Transmembrane</keyword>
<organism evidence="2 3">
    <name type="scientific">Lithocarpus litseifolius</name>
    <dbReference type="NCBI Taxonomy" id="425828"/>
    <lineage>
        <taxon>Eukaryota</taxon>
        <taxon>Viridiplantae</taxon>
        <taxon>Streptophyta</taxon>
        <taxon>Embryophyta</taxon>
        <taxon>Tracheophyta</taxon>
        <taxon>Spermatophyta</taxon>
        <taxon>Magnoliopsida</taxon>
        <taxon>eudicotyledons</taxon>
        <taxon>Gunneridae</taxon>
        <taxon>Pentapetalae</taxon>
        <taxon>rosids</taxon>
        <taxon>fabids</taxon>
        <taxon>Fagales</taxon>
        <taxon>Fagaceae</taxon>
        <taxon>Lithocarpus</taxon>
    </lineage>
</organism>
<evidence type="ECO:0000313" key="2">
    <source>
        <dbReference type="EMBL" id="KAL0016901.1"/>
    </source>
</evidence>
<evidence type="ECO:0000256" key="1">
    <source>
        <dbReference type="SAM" id="Phobius"/>
    </source>
</evidence>
<dbReference type="InterPro" id="IPR032675">
    <property type="entry name" value="LRR_dom_sf"/>
</dbReference>
<sequence>MTDTVTNRPDLQTRSKLRKAMAICNGAFYDLSLLLLIFNIDPTDIKVLKDLKNGLNQKSIVPGSCLSSWDFSLDPCDHIFSNHFINLYFFNARDNELSGEVPLTLPKSLIEVSIRNNNLQGNLLESLVNLGYLQALDLSHERNGLFRI</sequence>
<dbReference type="EMBL" id="JAZDWU010000001">
    <property type="protein sequence ID" value="KAL0016901.1"/>
    <property type="molecule type" value="Genomic_DNA"/>
</dbReference>
<keyword evidence="1" id="KW-1133">Transmembrane helix</keyword>
<dbReference type="Gene3D" id="3.80.10.10">
    <property type="entry name" value="Ribonuclease Inhibitor"/>
    <property type="match status" value="1"/>
</dbReference>
<evidence type="ECO:0000313" key="3">
    <source>
        <dbReference type="Proteomes" id="UP001459277"/>
    </source>
</evidence>
<dbReference type="InterPro" id="IPR053213">
    <property type="entry name" value="RLP29"/>
</dbReference>
<protein>
    <submittedName>
        <fullName evidence="2">Uncharacterized protein</fullName>
    </submittedName>
</protein>
<dbReference type="AlphaFoldDB" id="A0AAW2E2H7"/>
<feature type="transmembrane region" description="Helical" evidence="1">
    <location>
        <begin position="20"/>
        <end position="40"/>
    </location>
</feature>
<keyword evidence="3" id="KW-1185">Reference proteome</keyword>
<gene>
    <name evidence="2" type="ORF">SO802_003970</name>
</gene>
<accession>A0AAW2E2H7</accession>
<dbReference type="Proteomes" id="UP001459277">
    <property type="component" value="Unassembled WGS sequence"/>
</dbReference>
<dbReference type="PANTHER" id="PTHR48009:SF7">
    <property type="entry name" value="LEUCINE-RICH REPEAT (LRR) FAMILY PROTEIN"/>
    <property type="match status" value="1"/>
</dbReference>
<proteinExistence type="predicted"/>
<dbReference type="PANTHER" id="PTHR48009">
    <property type="entry name" value="LEUCINE-RICH REPEAT (LRR) FAMILY PROTEIN"/>
    <property type="match status" value="1"/>
</dbReference>
<keyword evidence="1" id="KW-0472">Membrane</keyword>
<comment type="caution">
    <text evidence="2">The sequence shown here is derived from an EMBL/GenBank/DDBJ whole genome shotgun (WGS) entry which is preliminary data.</text>
</comment>
<dbReference type="SUPFAM" id="SSF52058">
    <property type="entry name" value="L domain-like"/>
    <property type="match status" value="1"/>
</dbReference>
<reference evidence="2 3" key="1">
    <citation type="submission" date="2024-01" db="EMBL/GenBank/DDBJ databases">
        <title>A telomere-to-telomere, gap-free genome of sweet tea (Lithocarpus litseifolius).</title>
        <authorList>
            <person name="Zhou J."/>
        </authorList>
    </citation>
    <scope>NUCLEOTIDE SEQUENCE [LARGE SCALE GENOMIC DNA]</scope>
    <source>
        <strain evidence="2">Zhou-2022a</strain>
        <tissue evidence="2">Leaf</tissue>
    </source>
</reference>
<name>A0AAW2E2H7_9ROSI</name>